<comment type="catalytic activity">
    <reaction evidence="14">
        <text>tRNA(Sec) + L-serine + ATP = L-seryl-tRNA(Sec) + AMP + diphosphate + H(+)</text>
        <dbReference type="Rhea" id="RHEA:42580"/>
        <dbReference type="Rhea" id="RHEA-COMP:9742"/>
        <dbReference type="Rhea" id="RHEA-COMP:10128"/>
        <dbReference type="ChEBI" id="CHEBI:15378"/>
        <dbReference type="ChEBI" id="CHEBI:30616"/>
        <dbReference type="ChEBI" id="CHEBI:33019"/>
        <dbReference type="ChEBI" id="CHEBI:33384"/>
        <dbReference type="ChEBI" id="CHEBI:78442"/>
        <dbReference type="ChEBI" id="CHEBI:78533"/>
        <dbReference type="ChEBI" id="CHEBI:456215"/>
        <dbReference type="EC" id="6.1.1.11"/>
    </reaction>
</comment>
<evidence type="ECO:0000256" key="12">
    <source>
        <dbReference type="ARBA" id="ARBA00033352"/>
    </source>
</evidence>
<dbReference type="InterPro" id="IPR002314">
    <property type="entry name" value="aa-tRNA-synt_IIb"/>
</dbReference>
<feature type="domain" description="Aminoacyl-transfer RNA synthetases class-II family profile" evidence="17">
    <location>
        <begin position="149"/>
        <end position="386"/>
    </location>
</feature>
<keyword evidence="7" id="KW-0547">Nucleotide-binding</keyword>
<evidence type="ECO:0000256" key="14">
    <source>
        <dbReference type="ARBA" id="ARBA00047929"/>
    </source>
</evidence>
<evidence type="ECO:0000259" key="17">
    <source>
        <dbReference type="PROSITE" id="PS50862"/>
    </source>
</evidence>
<dbReference type="CDD" id="cd00770">
    <property type="entry name" value="SerRS_core"/>
    <property type="match status" value="1"/>
</dbReference>
<feature type="coiled-coil region" evidence="16">
    <location>
        <begin position="15"/>
        <end position="73"/>
    </location>
</feature>
<dbReference type="Gene3D" id="3.30.930.10">
    <property type="entry name" value="Bira Bifunctional Protein, Domain 2"/>
    <property type="match status" value="1"/>
</dbReference>
<dbReference type="SUPFAM" id="SSF55681">
    <property type="entry name" value="Class II aaRS and biotin synthetases"/>
    <property type="match status" value="1"/>
</dbReference>
<keyword evidence="5" id="KW-0963">Cytoplasm</keyword>
<keyword evidence="16" id="KW-0175">Coiled coil</keyword>
<protein>
    <recommendedName>
        <fullName evidence="13">Serine--tRNA ligase</fullName>
        <ecNumber evidence="4">6.1.1.11</ecNumber>
    </recommendedName>
    <alternativeName>
        <fullName evidence="11">Seryl-tRNA synthetase</fullName>
    </alternativeName>
    <alternativeName>
        <fullName evidence="12">Seryl-tRNA(Ser/Sec) synthetase</fullName>
    </alternativeName>
</protein>
<keyword evidence="10 18" id="KW-0030">Aminoacyl-tRNA synthetase</keyword>
<dbReference type="NCBIfam" id="TIGR00414">
    <property type="entry name" value="serS"/>
    <property type="match status" value="1"/>
</dbReference>
<evidence type="ECO:0000256" key="15">
    <source>
        <dbReference type="ARBA" id="ARBA00048823"/>
    </source>
</evidence>
<comment type="catalytic activity">
    <reaction evidence="15">
        <text>tRNA(Ser) + L-serine + ATP = L-seryl-tRNA(Ser) + AMP + diphosphate + H(+)</text>
        <dbReference type="Rhea" id="RHEA:12292"/>
        <dbReference type="Rhea" id="RHEA-COMP:9669"/>
        <dbReference type="Rhea" id="RHEA-COMP:9703"/>
        <dbReference type="ChEBI" id="CHEBI:15378"/>
        <dbReference type="ChEBI" id="CHEBI:30616"/>
        <dbReference type="ChEBI" id="CHEBI:33019"/>
        <dbReference type="ChEBI" id="CHEBI:33384"/>
        <dbReference type="ChEBI" id="CHEBI:78442"/>
        <dbReference type="ChEBI" id="CHEBI:78533"/>
        <dbReference type="ChEBI" id="CHEBI:456215"/>
        <dbReference type="EC" id="6.1.1.11"/>
    </reaction>
</comment>
<evidence type="ECO:0000313" key="18">
    <source>
        <dbReference type="EMBL" id="VAX33737.1"/>
    </source>
</evidence>
<evidence type="ECO:0000256" key="7">
    <source>
        <dbReference type="ARBA" id="ARBA00022741"/>
    </source>
</evidence>
<comment type="pathway">
    <text evidence="2">Aminoacyl-tRNA biosynthesis; selenocysteinyl-tRNA(Sec) biosynthesis; L-seryl-tRNA(Sec) from L-serine and tRNA(Sec): step 1/1.</text>
</comment>
<dbReference type="GO" id="GO:0006434">
    <property type="term" value="P:seryl-tRNA aminoacylation"/>
    <property type="evidence" value="ECO:0007669"/>
    <property type="project" value="InterPro"/>
</dbReference>
<name>A0A3B1DXV2_9ZZZZ</name>
<evidence type="ECO:0000256" key="6">
    <source>
        <dbReference type="ARBA" id="ARBA00022598"/>
    </source>
</evidence>
<dbReference type="PRINTS" id="PR00981">
    <property type="entry name" value="TRNASYNTHSER"/>
</dbReference>
<dbReference type="PIRSF" id="PIRSF001529">
    <property type="entry name" value="Ser-tRNA-synth_IIa"/>
    <property type="match status" value="1"/>
</dbReference>
<dbReference type="GO" id="GO:0004828">
    <property type="term" value="F:serine-tRNA ligase activity"/>
    <property type="evidence" value="ECO:0007669"/>
    <property type="project" value="UniProtKB-EC"/>
</dbReference>
<dbReference type="PANTHER" id="PTHR43697">
    <property type="entry name" value="SERYL-TRNA SYNTHETASE"/>
    <property type="match status" value="1"/>
</dbReference>
<dbReference type="PANTHER" id="PTHR43697:SF1">
    <property type="entry name" value="SERINE--TRNA LIGASE"/>
    <property type="match status" value="1"/>
</dbReference>
<evidence type="ECO:0000256" key="2">
    <source>
        <dbReference type="ARBA" id="ARBA00005045"/>
    </source>
</evidence>
<keyword evidence="8" id="KW-0067">ATP-binding</keyword>
<evidence type="ECO:0000256" key="10">
    <source>
        <dbReference type="ARBA" id="ARBA00023146"/>
    </source>
</evidence>
<dbReference type="GO" id="GO:0005524">
    <property type="term" value="F:ATP binding"/>
    <property type="evidence" value="ECO:0007669"/>
    <property type="project" value="UniProtKB-KW"/>
</dbReference>
<dbReference type="Gene3D" id="1.10.287.40">
    <property type="entry name" value="Serine-tRNA synthetase, tRNA binding domain"/>
    <property type="match status" value="1"/>
</dbReference>
<dbReference type="InterPro" id="IPR002317">
    <property type="entry name" value="Ser-tRNA-ligase_type_1"/>
</dbReference>
<gene>
    <name evidence="18" type="ORF">MNBD_NITROSPIRAE01-873</name>
</gene>
<dbReference type="GO" id="GO:0005737">
    <property type="term" value="C:cytoplasm"/>
    <property type="evidence" value="ECO:0007669"/>
    <property type="project" value="UniProtKB-SubCell"/>
</dbReference>
<evidence type="ECO:0000256" key="13">
    <source>
        <dbReference type="ARBA" id="ARBA00039158"/>
    </source>
</evidence>
<dbReference type="EC" id="6.1.1.11" evidence="4"/>
<evidence type="ECO:0000256" key="11">
    <source>
        <dbReference type="ARBA" id="ARBA00031113"/>
    </source>
</evidence>
<dbReference type="InterPro" id="IPR045864">
    <property type="entry name" value="aa-tRNA-synth_II/BPL/LPL"/>
</dbReference>
<sequence length="400" mass="45563">MNISFERWVADDKKQRSLKQKIEQLKFKRNQASKEIPLRKRAKDPVDELLKEMKNVSLEISTYETELKQIEVQNTDFLLNLPNLPHASVPVGKDETENEEIRQWGEKPVFTFDPANHWDLGEKLGILDFERGTKMSGTRFVLYCGLGAKLERALINFMLDLHTNKHGYTEMLPPFIVSRNTLTGAGQLPKFEEDLFHLEDNDTFLIPTGEVPLTSIHADEILAVSDLPLNYTAHTPCFRREAGSYGQDTRGLIRLHQFNKVELVKFTSPTDSYEHLEQLLGHAEAVLQQLGLHYRIVSLCTGDLGFHAAKTYDIEVWVPSQNKYREISSCSNVEDFQARRAKIRYRTTAGKIEHPHTLNGSGLAVGRTVVALLENYQQSDGSIIIPEALRPYMGDLEKIS</sequence>
<accession>A0A3B1DXV2</accession>
<evidence type="ECO:0000256" key="16">
    <source>
        <dbReference type="SAM" id="Coils"/>
    </source>
</evidence>
<dbReference type="Pfam" id="PF00587">
    <property type="entry name" value="tRNA-synt_2b"/>
    <property type="match status" value="1"/>
</dbReference>
<dbReference type="EMBL" id="UOGF01000119">
    <property type="protein sequence ID" value="VAX33737.1"/>
    <property type="molecule type" value="Genomic_DNA"/>
</dbReference>
<reference evidence="18" key="1">
    <citation type="submission" date="2018-06" db="EMBL/GenBank/DDBJ databases">
        <authorList>
            <person name="Zhirakovskaya E."/>
        </authorList>
    </citation>
    <scope>NUCLEOTIDE SEQUENCE</scope>
</reference>
<evidence type="ECO:0000256" key="9">
    <source>
        <dbReference type="ARBA" id="ARBA00022917"/>
    </source>
</evidence>
<evidence type="ECO:0000256" key="3">
    <source>
        <dbReference type="ARBA" id="ARBA00010728"/>
    </source>
</evidence>
<proteinExistence type="inferred from homology"/>
<evidence type="ECO:0000256" key="4">
    <source>
        <dbReference type="ARBA" id="ARBA00012840"/>
    </source>
</evidence>
<evidence type="ECO:0000256" key="8">
    <source>
        <dbReference type="ARBA" id="ARBA00022840"/>
    </source>
</evidence>
<organism evidence="18">
    <name type="scientific">hydrothermal vent metagenome</name>
    <dbReference type="NCBI Taxonomy" id="652676"/>
    <lineage>
        <taxon>unclassified sequences</taxon>
        <taxon>metagenomes</taxon>
        <taxon>ecological metagenomes</taxon>
    </lineage>
</organism>
<dbReference type="InterPro" id="IPR033729">
    <property type="entry name" value="SerRS_core"/>
</dbReference>
<dbReference type="HAMAP" id="MF_00176">
    <property type="entry name" value="Ser_tRNA_synth_type1"/>
    <property type="match status" value="1"/>
</dbReference>
<evidence type="ECO:0000256" key="1">
    <source>
        <dbReference type="ARBA" id="ARBA00004496"/>
    </source>
</evidence>
<comment type="subcellular location">
    <subcellularLocation>
        <location evidence="1">Cytoplasm</location>
    </subcellularLocation>
</comment>
<comment type="similarity">
    <text evidence="3">Belongs to the class-II aminoacyl-tRNA synthetase family. Type-1 seryl-tRNA synthetase subfamily.</text>
</comment>
<keyword evidence="6 18" id="KW-0436">Ligase</keyword>
<dbReference type="InterPro" id="IPR015866">
    <property type="entry name" value="Ser-tRNA-synth_1_N"/>
</dbReference>
<evidence type="ECO:0000256" key="5">
    <source>
        <dbReference type="ARBA" id="ARBA00022490"/>
    </source>
</evidence>
<keyword evidence="9" id="KW-0648">Protein biosynthesis</keyword>
<dbReference type="InterPro" id="IPR006195">
    <property type="entry name" value="aa-tRNA-synth_II"/>
</dbReference>
<dbReference type="Pfam" id="PF02403">
    <property type="entry name" value="Seryl_tRNA_N"/>
    <property type="match status" value="1"/>
</dbReference>
<dbReference type="PROSITE" id="PS50862">
    <property type="entry name" value="AA_TRNA_LIGASE_II"/>
    <property type="match status" value="1"/>
</dbReference>
<dbReference type="InterPro" id="IPR010978">
    <property type="entry name" value="tRNA-bd_arm"/>
</dbReference>
<dbReference type="SUPFAM" id="SSF46589">
    <property type="entry name" value="tRNA-binding arm"/>
    <property type="match status" value="1"/>
</dbReference>
<dbReference type="AlphaFoldDB" id="A0A3B1DXV2"/>
<dbReference type="InterPro" id="IPR042103">
    <property type="entry name" value="SerRS_1_N_sf"/>
</dbReference>